<evidence type="ECO:0000256" key="4">
    <source>
        <dbReference type="PIRSR" id="PIRSR600407-2"/>
    </source>
</evidence>
<dbReference type="PANTHER" id="PTHR11782">
    <property type="entry name" value="ADENOSINE/GUANOSINE DIPHOSPHATASE"/>
    <property type="match status" value="1"/>
</dbReference>
<keyword evidence="9" id="KW-1185">Reference proteome</keyword>
<proteinExistence type="inferred from homology"/>
<keyword evidence="6" id="KW-0812">Transmembrane</keyword>
<evidence type="ECO:0000313" key="9">
    <source>
        <dbReference type="Proteomes" id="UP000324585"/>
    </source>
</evidence>
<dbReference type="InterPro" id="IPR035427">
    <property type="entry name" value="Tim10-like_dom_sf"/>
</dbReference>
<evidence type="ECO:0000259" key="7">
    <source>
        <dbReference type="Pfam" id="PF02953"/>
    </source>
</evidence>
<comment type="caution">
    <text evidence="8">The sequence shown here is derived from an EMBL/GenBank/DDBJ whole genome shotgun (WGS) entry which is preliminary data.</text>
</comment>
<feature type="transmembrane region" description="Helical" evidence="6">
    <location>
        <begin position="44"/>
        <end position="62"/>
    </location>
</feature>
<keyword evidence="6" id="KW-1133">Transmembrane helix</keyword>
<feature type="domain" description="Tim10-like" evidence="7">
    <location>
        <begin position="500"/>
        <end position="559"/>
    </location>
</feature>
<dbReference type="Pfam" id="PF02953">
    <property type="entry name" value="zf-Tim10_DDP"/>
    <property type="match status" value="1"/>
</dbReference>
<keyword evidence="4" id="KW-0067">ATP-binding</keyword>
<sequence length="575" mass="62619">MRATRRASGPSAQTSESGEAAMAGANGGRMSLLGAKRTVSRAQVTALAALAMVSCLILGYLFTHRAAAKKVRYGLMIDAGSTGSRMHTFAFSPSLSGKLVLLSDDFYPVKPGLSSYKDAPNTAGASLLPLLERSRSLIPASRHAKTPVYLRATAGLRMTGAEASAAILDSVRATLQSSGFMFRDHWASILGGNDEGIYSWITVNYLLGREAADTVGTLEMGGGSAQVAFIPRAAPKPISNPECVVPEENISFSGQKMKLYTTSHLGYGLKKAKADMMTKLVAMNRRDSNPCLSKGAQEVEIPFASKVEQMTGTGAFKECEELIDSVLGKDAGNCTCGLCTYGAKFQPQPIKEYVAFAFYMERTVDIGLTSPITLADLRRKGDEVCSMTKEAVNKAYPHIANGQGVDLCFDLAFIHSHLHKGHGIPEFDETIKIHVVSKIKGVELGWALGAMFDELSKLDEEAMQQKNLCKSQRPHRTSRAMAGMAGMGGMGMSADQEAMIRKMEMEETLKTYNDTVYRCFGECVDSFRGKTLDGKEEACVRKCAEKFVKFSQRAQMRFGEKQQEMQQEMMQQMQK</sequence>
<keyword evidence="6" id="KW-0472">Membrane</keyword>
<reference evidence="9" key="1">
    <citation type="journal article" date="2019" name="Nat. Commun.">
        <title>Expansion of phycobilisome linker gene families in mesophilic red algae.</title>
        <authorList>
            <person name="Lee J."/>
            <person name="Kim D."/>
            <person name="Bhattacharya D."/>
            <person name="Yoon H.S."/>
        </authorList>
    </citation>
    <scope>NUCLEOTIDE SEQUENCE [LARGE SCALE GENOMIC DNA]</scope>
    <source>
        <strain evidence="9">CCMP 1328</strain>
    </source>
</reference>
<keyword evidence="2" id="KW-0378">Hydrolase</keyword>
<dbReference type="AlphaFoldDB" id="A0A5J4YI75"/>
<dbReference type="SUPFAM" id="SSF144122">
    <property type="entry name" value="Tim10-like"/>
    <property type="match status" value="1"/>
</dbReference>
<dbReference type="InterPro" id="IPR000407">
    <property type="entry name" value="GDA1_CD39_NTPase"/>
</dbReference>
<dbReference type="OMA" id="WTCRIKE"/>
<feature type="active site" description="Proton acceptor" evidence="3">
    <location>
        <position position="195"/>
    </location>
</feature>
<dbReference type="GO" id="GO:0005524">
    <property type="term" value="F:ATP binding"/>
    <property type="evidence" value="ECO:0007669"/>
    <property type="project" value="UniProtKB-KW"/>
</dbReference>
<dbReference type="PROSITE" id="PS01238">
    <property type="entry name" value="GDA1_CD39_NTPASE"/>
    <property type="match status" value="1"/>
</dbReference>
<feature type="binding site" evidence="4">
    <location>
        <begin position="222"/>
        <end position="226"/>
    </location>
    <ligand>
        <name>ATP</name>
        <dbReference type="ChEBI" id="CHEBI:30616"/>
    </ligand>
</feature>
<dbReference type="Pfam" id="PF01150">
    <property type="entry name" value="GDA1_CD39"/>
    <property type="match status" value="1"/>
</dbReference>
<keyword evidence="4" id="KW-0547">Nucleotide-binding</keyword>
<dbReference type="GO" id="GO:0016787">
    <property type="term" value="F:hydrolase activity"/>
    <property type="evidence" value="ECO:0007669"/>
    <property type="project" value="UniProtKB-KW"/>
</dbReference>
<evidence type="ECO:0000256" key="5">
    <source>
        <dbReference type="SAM" id="MobiDB-lite"/>
    </source>
</evidence>
<evidence type="ECO:0000256" key="3">
    <source>
        <dbReference type="PIRSR" id="PIRSR600407-1"/>
    </source>
</evidence>
<dbReference type="EMBL" id="VRMN01000017">
    <property type="protein sequence ID" value="KAA8490988.1"/>
    <property type="molecule type" value="Genomic_DNA"/>
</dbReference>
<dbReference type="Proteomes" id="UP000324585">
    <property type="component" value="Unassembled WGS sequence"/>
</dbReference>
<evidence type="ECO:0000256" key="6">
    <source>
        <dbReference type="SAM" id="Phobius"/>
    </source>
</evidence>
<name>A0A5J4YI75_PORPP</name>
<organism evidence="8 9">
    <name type="scientific">Porphyridium purpureum</name>
    <name type="common">Red alga</name>
    <name type="synonym">Porphyridium cruentum</name>
    <dbReference type="NCBI Taxonomy" id="35688"/>
    <lineage>
        <taxon>Eukaryota</taxon>
        <taxon>Rhodophyta</taxon>
        <taxon>Bangiophyceae</taxon>
        <taxon>Porphyridiales</taxon>
        <taxon>Porphyridiaceae</taxon>
        <taxon>Porphyridium</taxon>
    </lineage>
</organism>
<evidence type="ECO:0000256" key="1">
    <source>
        <dbReference type="ARBA" id="ARBA00009283"/>
    </source>
</evidence>
<dbReference type="Gene3D" id="3.30.420.150">
    <property type="entry name" value="Exopolyphosphatase. Domain 2"/>
    <property type="match status" value="1"/>
</dbReference>
<feature type="region of interest" description="Disordered" evidence="5">
    <location>
        <begin position="1"/>
        <end position="22"/>
    </location>
</feature>
<dbReference type="Gene3D" id="3.30.420.40">
    <property type="match status" value="1"/>
</dbReference>
<dbReference type="OrthoDB" id="6372431at2759"/>
<gene>
    <name evidence="8" type="ORF">FVE85_9880</name>
</gene>
<comment type="similarity">
    <text evidence="1">Belongs to the GDA1/CD39 NTPase family.</text>
</comment>
<accession>A0A5J4YI75</accession>
<protein>
    <submittedName>
        <fullName evidence="8">Guanosine-diphosphatase</fullName>
    </submittedName>
</protein>
<evidence type="ECO:0000313" key="8">
    <source>
        <dbReference type="EMBL" id="KAA8490988.1"/>
    </source>
</evidence>
<dbReference type="InterPro" id="IPR004217">
    <property type="entry name" value="Tim10-like"/>
</dbReference>
<evidence type="ECO:0000256" key="2">
    <source>
        <dbReference type="ARBA" id="ARBA00022801"/>
    </source>
</evidence>
<dbReference type="Gene3D" id="1.10.287.810">
    <property type="entry name" value="Mitochondrial import inner membrane translocase subunit tim13 like domains"/>
    <property type="match status" value="1"/>
</dbReference>